<dbReference type="EMBL" id="FNSC01000001">
    <property type="protein sequence ID" value="SED99577.1"/>
    <property type="molecule type" value="Genomic_DNA"/>
</dbReference>
<protein>
    <recommendedName>
        <fullName evidence="4">Genomic island protein</fullName>
    </recommendedName>
</protein>
<accession>A0A1H5F812</accession>
<evidence type="ECO:0000313" key="3">
    <source>
        <dbReference type="Proteomes" id="UP000242849"/>
    </source>
</evidence>
<evidence type="ECO:0008006" key="4">
    <source>
        <dbReference type="Google" id="ProtNLM"/>
    </source>
</evidence>
<proteinExistence type="predicted"/>
<dbReference type="Pfam" id="PF16510">
    <property type="entry name" value="P22_portal"/>
    <property type="match status" value="1"/>
</dbReference>
<feature type="compositionally biased region" description="Basic and acidic residues" evidence="1">
    <location>
        <begin position="221"/>
        <end position="237"/>
    </location>
</feature>
<feature type="compositionally biased region" description="Acidic residues" evidence="1">
    <location>
        <begin position="206"/>
        <end position="220"/>
    </location>
</feature>
<dbReference type="AlphaFoldDB" id="A0A1H5F812"/>
<feature type="region of interest" description="Disordered" evidence="1">
    <location>
        <begin position="199"/>
        <end position="239"/>
    </location>
</feature>
<dbReference type="Proteomes" id="UP000242849">
    <property type="component" value="Unassembled WGS sequence"/>
</dbReference>
<sequence>MTGKPTEVMSDSALATANWNRYEYAKRRGHDTYCATARKCEDFYLGGGRQWSAEDLEVLAEAGRPALEFNQIKHKLNTAIGYQIQNRMDISFRPRGRGADEDLASVLSKVAMQVADNTKLHWLETQVFSDGMIQQRGYFDLRISYRDSMLGEITIEDLDPMDVMPDPDAKSYDPDKWQDVTVTRWLTYDDIEELYGTVARQKAESEQSDDADFGDDEEEGEARSKFGGDTGGVDRMDTSTMTDGTRRVRVIDRQFWRMEKTKVAISMTGDIRPVGHLKDDQVAALKGVVVADRRIRRVRWLITTRSAVLHDDWSPFEHFTVVPFFPFFRRGQTVGLVDDAIGPQELLNKSMSQYLHTVNTSANSGWISWANTIANMRDEDLSDRGAETGLHIVLKKDTPNHQVPQKIQPNQAPTGIDRMIERAGAMLSEATGVNDAMSGDPGKEVSGLAIQAKQFAAQQGLAVPLDNLARTRNMMGSRILKLIQSFYDTPRIIRITDKAPNGKPTTTELQVNVPDETGGVLNDLTIGEYDVVVAEVPMQVTFENGQFEQALNMRDKGVRIPDKSIIMHSNLADKHDILEQMEGEAPPVDPTLEAKAKLMGAQADLAAANVTRIQNEAVNRAVEAQFSAIQTAGAIATNPQVSGLGDALLRSAGYVDRDSSPIIPQAAAALQAGGGLGDFPQNTNPSTPVNPANPAVGLNAGIETKQFEGAA</sequence>
<evidence type="ECO:0000313" key="2">
    <source>
        <dbReference type="EMBL" id="SED99577.1"/>
    </source>
</evidence>
<keyword evidence="3" id="KW-1185">Reference proteome</keyword>
<dbReference type="STRING" id="53406.SAMN05421553_3804"/>
<organism evidence="2 3">
    <name type="scientific">Pseudomonas anguilliseptica</name>
    <dbReference type="NCBI Taxonomy" id="53406"/>
    <lineage>
        <taxon>Bacteria</taxon>
        <taxon>Pseudomonadati</taxon>
        <taxon>Pseudomonadota</taxon>
        <taxon>Gammaproteobacteria</taxon>
        <taxon>Pseudomonadales</taxon>
        <taxon>Pseudomonadaceae</taxon>
        <taxon>Pseudomonas</taxon>
    </lineage>
</organism>
<evidence type="ECO:0000256" key="1">
    <source>
        <dbReference type="SAM" id="MobiDB-lite"/>
    </source>
</evidence>
<gene>
    <name evidence="2" type="ORF">SAMN05421553_3804</name>
</gene>
<dbReference type="RefSeq" id="WP_244161287.1">
    <property type="nucleotide sequence ID" value="NZ_FNSC01000001.1"/>
</dbReference>
<dbReference type="InterPro" id="IPR032427">
    <property type="entry name" value="P22_portal"/>
</dbReference>
<name>A0A1H5F812_PSEAG</name>
<reference evidence="3" key="1">
    <citation type="submission" date="2016-10" db="EMBL/GenBank/DDBJ databases">
        <authorList>
            <person name="Varghese N."/>
            <person name="Submissions S."/>
        </authorList>
    </citation>
    <scope>NUCLEOTIDE SEQUENCE [LARGE SCALE GENOMIC DNA]</scope>
    <source>
        <strain evidence="3">DSM 12111</strain>
    </source>
</reference>